<organism evidence="1">
    <name type="scientific">bioreactor metagenome</name>
    <dbReference type="NCBI Taxonomy" id="1076179"/>
    <lineage>
        <taxon>unclassified sequences</taxon>
        <taxon>metagenomes</taxon>
        <taxon>ecological metagenomes</taxon>
    </lineage>
</organism>
<dbReference type="AlphaFoldDB" id="A0A645CRM4"/>
<reference evidence="1" key="1">
    <citation type="submission" date="2019-08" db="EMBL/GenBank/DDBJ databases">
        <authorList>
            <person name="Kucharzyk K."/>
            <person name="Murdoch R.W."/>
            <person name="Higgins S."/>
            <person name="Loffler F."/>
        </authorList>
    </citation>
    <scope>NUCLEOTIDE SEQUENCE</scope>
</reference>
<sequence length="181" mass="19869">MGVAHLAFDLGLRGERGDRVDHDERQRPRTDQGVSDLQSLFTVVGLADQQRIGVDAERRGVGRVERMLGIDEGTDAALGLRIGDRMQRNGRLTARFRTVDLNDPASGKTPDAECHIERDRAGGDHFDLGMALVSQPHDRALTVLLLNLGECCLEGFLAICNSHLPCPLYARCALEAWVVDV</sequence>
<comment type="caution">
    <text evidence="1">The sequence shown here is derived from an EMBL/GenBank/DDBJ whole genome shotgun (WGS) entry which is preliminary data.</text>
</comment>
<gene>
    <name evidence="1" type="ORF">SDC9_126791</name>
</gene>
<evidence type="ECO:0000313" key="1">
    <source>
        <dbReference type="EMBL" id="MPM79750.1"/>
    </source>
</evidence>
<name>A0A645CRM4_9ZZZZ</name>
<accession>A0A645CRM4</accession>
<dbReference type="EMBL" id="VSSQ01029571">
    <property type="protein sequence ID" value="MPM79750.1"/>
    <property type="molecule type" value="Genomic_DNA"/>
</dbReference>
<protein>
    <submittedName>
        <fullName evidence="1">Uncharacterized protein</fullName>
    </submittedName>
</protein>
<proteinExistence type="predicted"/>